<dbReference type="SUPFAM" id="SSF46955">
    <property type="entry name" value="Putative DNA-binding domain"/>
    <property type="match status" value="1"/>
</dbReference>
<dbReference type="InterPro" id="IPR009061">
    <property type="entry name" value="DNA-bd_dom_put_sf"/>
</dbReference>
<proteinExistence type="predicted"/>
<keyword evidence="4" id="KW-1185">Reference proteome</keyword>
<name>A0A849BS96_9NOCA</name>
<organism evidence="3 4">
    <name type="scientific">Nocardia uniformis</name>
    <dbReference type="NCBI Taxonomy" id="53432"/>
    <lineage>
        <taxon>Bacteria</taxon>
        <taxon>Bacillati</taxon>
        <taxon>Actinomycetota</taxon>
        <taxon>Actinomycetes</taxon>
        <taxon>Mycobacteriales</taxon>
        <taxon>Nocardiaceae</taxon>
        <taxon>Nocardia</taxon>
    </lineage>
</organism>
<dbReference type="PANTHER" id="PTHR30204:SF93">
    <property type="entry name" value="HTH MERR-TYPE DOMAIN-CONTAINING PROTEIN"/>
    <property type="match status" value="1"/>
</dbReference>
<dbReference type="AlphaFoldDB" id="A0A849BS96"/>
<dbReference type="SMART" id="SM00422">
    <property type="entry name" value="HTH_MERR"/>
    <property type="match status" value="1"/>
</dbReference>
<evidence type="ECO:0000313" key="4">
    <source>
        <dbReference type="Proteomes" id="UP000586827"/>
    </source>
</evidence>
<dbReference type="PROSITE" id="PS50937">
    <property type="entry name" value="HTH_MERR_2"/>
    <property type="match status" value="1"/>
</dbReference>
<dbReference type="InterPro" id="IPR047057">
    <property type="entry name" value="MerR_fam"/>
</dbReference>
<evidence type="ECO:0000259" key="2">
    <source>
        <dbReference type="PROSITE" id="PS50937"/>
    </source>
</evidence>
<dbReference type="PANTHER" id="PTHR30204">
    <property type="entry name" value="REDOX-CYCLING DRUG-SENSING TRANSCRIPTIONAL ACTIVATOR SOXR"/>
    <property type="match status" value="1"/>
</dbReference>
<dbReference type="Proteomes" id="UP000586827">
    <property type="component" value="Unassembled WGS sequence"/>
</dbReference>
<dbReference type="EMBL" id="JABELX010000003">
    <property type="protein sequence ID" value="NNH69502.1"/>
    <property type="molecule type" value="Genomic_DNA"/>
</dbReference>
<dbReference type="GO" id="GO:0003700">
    <property type="term" value="F:DNA-binding transcription factor activity"/>
    <property type="evidence" value="ECO:0007669"/>
    <property type="project" value="InterPro"/>
</dbReference>
<keyword evidence="1" id="KW-0238">DNA-binding</keyword>
<dbReference type="GO" id="GO:0003677">
    <property type="term" value="F:DNA binding"/>
    <property type="evidence" value="ECO:0007669"/>
    <property type="project" value="UniProtKB-KW"/>
</dbReference>
<gene>
    <name evidence="3" type="ORF">HLB23_06405</name>
</gene>
<comment type="caution">
    <text evidence="3">The sequence shown here is derived from an EMBL/GenBank/DDBJ whole genome shotgun (WGS) entry which is preliminary data.</text>
</comment>
<accession>A0A849BS96</accession>
<feature type="domain" description="HTH merR-type" evidence="2">
    <location>
        <begin position="6"/>
        <end position="74"/>
    </location>
</feature>
<dbReference type="InterPro" id="IPR000551">
    <property type="entry name" value="MerR-type_HTH_dom"/>
</dbReference>
<dbReference type="Gene3D" id="1.10.1660.10">
    <property type="match status" value="1"/>
</dbReference>
<dbReference type="Pfam" id="PF13411">
    <property type="entry name" value="MerR_1"/>
    <property type="match status" value="1"/>
</dbReference>
<evidence type="ECO:0000313" key="3">
    <source>
        <dbReference type="EMBL" id="NNH69502.1"/>
    </source>
</evidence>
<dbReference type="RefSeq" id="WP_067526498.1">
    <property type="nucleotide sequence ID" value="NZ_JABELX010000003.1"/>
</dbReference>
<reference evidence="3 4" key="1">
    <citation type="submission" date="2020-05" db="EMBL/GenBank/DDBJ databases">
        <title>MicrobeNet Type strains.</title>
        <authorList>
            <person name="Nicholson A.C."/>
        </authorList>
    </citation>
    <scope>NUCLEOTIDE SEQUENCE [LARGE SCALE GENOMIC DNA]</scope>
    <source>
        <strain evidence="3 4">JCM 3224</strain>
    </source>
</reference>
<sequence length="220" mass="24074">MNPEPEYTIDDLARAGRTTVRSVRVYHERGLLPPPQVRGRTGYYRPEHLSRLETISQLLSRGMKLSSIKELLDAWDRGEELADVLGVKNQSIRNTDTGSAATAELERVLATGRDAYPILHELAARLLGADVPAAEVLQLLTGLHADCARVAARQAELIRRLTLQARRPALTADGDDWAHETTQADGLCAQASNELIKGAMRHHSNRGYPAVAGEAGQKQS</sequence>
<protein>
    <submittedName>
        <fullName evidence="3">MerR family transcriptional regulator</fullName>
    </submittedName>
</protein>
<evidence type="ECO:0000256" key="1">
    <source>
        <dbReference type="ARBA" id="ARBA00023125"/>
    </source>
</evidence>